<dbReference type="InterPro" id="IPR007016">
    <property type="entry name" value="O-antigen_ligase-rel_domated"/>
</dbReference>
<evidence type="ECO:0000313" key="8">
    <source>
        <dbReference type="Proteomes" id="UP000018851"/>
    </source>
</evidence>
<reference evidence="7 8" key="1">
    <citation type="submission" date="2013-07" db="EMBL/GenBank/DDBJ databases">
        <title>Completed genome of Sphingomonas sanxanigenens NX02.</title>
        <authorList>
            <person name="Ma T."/>
            <person name="Huang H."/>
            <person name="Wu M."/>
            <person name="Li X."/>
            <person name="Li G."/>
        </authorList>
    </citation>
    <scope>NUCLEOTIDE SEQUENCE [LARGE SCALE GENOMIC DNA]</scope>
    <source>
        <strain evidence="7 8">NX02</strain>
    </source>
</reference>
<feature type="transmembrane region" description="Helical" evidence="5">
    <location>
        <begin position="374"/>
        <end position="395"/>
    </location>
</feature>
<evidence type="ECO:0000256" key="4">
    <source>
        <dbReference type="ARBA" id="ARBA00023136"/>
    </source>
</evidence>
<accession>W0A319</accession>
<feature type="transmembrane region" description="Helical" evidence="5">
    <location>
        <begin position="204"/>
        <end position="220"/>
    </location>
</feature>
<name>W0A319_9SPHN</name>
<protein>
    <recommendedName>
        <fullName evidence="6">O-antigen ligase-related domain-containing protein</fullName>
    </recommendedName>
</protein>
<dbReference type="RefSeq" id="WP_025290662.1">
    <property type="nucleotide sequence ID" value="NZ_CP006644.1"/>
</dbReference>
<dbReference type="EMBL" id="CP006644">
    <property type="protein sequence ID" value="AHE52344.1"/>
    <property type="molecule type" value="Genomic_DNA"/>
</dbReference>
<feature type="transmembrane region" description="Helical" evidence="5">
    <location>
        <begin position="255"/>
        <end position="272"/>
    </location>
</feature>
<feature type="transmembrane region" description="Helical" evidence="5">
    <location>
        <begin position="130"/>
        <end position="149"/>
    </location>
</feature>
<dbReference type="STRING" id="1123269.NX02_02935"/>
<dbReference type="KEGG" id="ssan:NX02_02935"/>
<evidence type="ECO:0000256" key="3">
    <source>
        <dbReference type="ARBA" id="ARBA00022989"/>
    </source>
</evidence>
<keyword evidence="8" id="KW-1185">Reference proteome</keyword>
<proteinExistence type="predicted"/>
<dbReference type="GO" id="GO:0016020">
    <property type="term" value="C:membrane"/>
    <property type="evidence" value="ECO:0007669"/>
    <property type="project" value="UniProtKB-SubCell"/>
</dbReference>
<feature type="transmembrane region" description="Helical" evidence="5">
    <location>
        <begin position="21"/>
        <end position="39"/>
    </location>
</feature>
<feature type="transmembrane region" description="Helical" evidence="5">
    <location>
        <begin position="156"/>
        <end position="178"/>
    </location>
</feature>
<organism evidence="7 8">
    <name type="scientific">Sphingomonas sanxanigenens DSM 19645 = NX02</name>
    <dbReference type="NCBI Taxonomy" id="1123269"/>
    <lineage>
        <taxon>Bacteria</taxon>
        <taxon>Pseudomonadati</taxon>
        <taxon>Pseudomonadota</taxon>
        <taxon>Alphaproteobacteria</taxon>
        <taxon>Sphingomonadales</taxon>
        <taxon>Sphingomonadaceae</taxon>
        <taxon>Sphingomonas</taxon>
    </lineage>
</organism>
<evidence type="ECO:0000256" key="1">
    <source>
        <dbReference type="ARBA" id="ARBA00004141"/>
    </source>
</evidence>
<dbReference type="InterPro" id="IPR051533">
    <property type="entry name" value="WaaL-like"/>
</dbReference>
<feature type="domain" description="O-antigen ligase-related" evidence="6">
    <location>
        <begin position="239"/>
        <end position="379"/>
    </location>
</feature>
<dbReference type="PATRIC" id="fig|1123269.5.peg.567"/>
<feature type="transmembrane region" description="Helical" evidence="5">
    <location>
        <begin position="279"/>
        <end position="301"/>
    </location>
</feature>
<keyword evidence="3 5" id="KW-1133">Transmembrane helix</keyword>
<comment type="subcellular location">
    <subcellularLocation>
        <location evidence="1">Membrane</location>
        <topology evidence="1">Multi-pass membrane protein</topology>
    </subcellularLocation>
</comment>
<sequence length="459" mass="49818">MATSPFRPIGQPLPRQPVRTFLSSALLGIALILGGGGARFPATEIVVQCTALIVLVYMLAEYRRDRAALFDWLGIGFVLLVLLLPLVQLIPLPPATWRALPGRDFLLQAADFTGTLDQPRPLSLIPDATVSMWLTLIVPVTMFVAVLQADGREIRLLLWVVVGAAVAGALLAMVQAVFGDSDAVYFYNTSQQGLPTGVFANRNHQALLMVLALLTAWLLARDRRRKGRALAIRWGLFGLMALFAAAALATASRTGSVLLLLALAAVFVPMVVRHRRRSALIGGSIAGVTVLLVAILVQTGAFQRLMGRFALDDDNRFHFWPDVTYAIGSVWPFGSGYGTFDPYFRSIESLDSLGSHFINHAHNDYLELALEGGLPAVVAMALFALFLLVAAWRMLRHRQPGPEGGRGWIALAGIFLAMLHSLVDYPLRTFAVAALFALLCGLLVRALRPASSAEEDEMA</sequence>
<evidence type="ECO:0000256" key="2">
    <source>
        <dbReference type="ARBA" id="ARBA00022692"/>
    </source>
</evidence>
<feature type="transmembrane region" description="Helical" evidence="5">
    <location>
        <begin position="429"/>
        <end position="447"/>
    </location>
</feature>
<dbReference type="OrthoDB" id="7628239at2"/>
<keyword evidence="2 5" id="KW-0812">Transmembrane</keyword>
<feature type="transmembrane region" description="Helical" evidence="5">
    <location>
        <begin position="407"/>
        <end position="423"/>
    </location>
</feature>
<evidence type="ECO:0000259" key="6">
    <source>
        <dbReference type="Pfam" id="PF04932"/>
    </source>
</evidence>
<evidence type="ECO:0000313" key="7">
    <source>
        <dbReference type="EMBL" id="AHE52344.1"/>
    </source>
</evidence>
<gene>
    <name evidence="7" type="ORF">NX02_02935</name>
</gene>
<feature type="transmembrane region" description="Helical" evidence="5">
    <location>
        <begin position="69"/>
        <end position="90"/>
    </location>
</feature>
<dbReference type="HOGENOM" id="CLU_035700_0_0_5"/>
<feature type="transmembrane region" description="Helical" evidence="5">
    <location>
        <begin position="45"/>
        <end position="62"/>
    </location>
</feature>
<keyword evidence="4 5" id="KW-0472">Membrane</keyword>
<dbReference type="AlphaFoldDB" id="W0A319"/>
<dbReference type="eggNOG" id="COG3307">
    <property type="taxonomic scope" value="Bacteria"/>
</dbReference>
<dbReference type="Proteomes" id="UP000018851">
    <property type="component" value="Chromosome"/>
</dbReference>
<dbReference type="PANTHER" id="PTHR37422">
    <property type="entry name" value="TEICHURONIC ACID BIOSYNTHESIS PROTEIN TUAE"/>
    <property type="match status" value="1"/>
</dbReference>
<dbReference type="Pfam" id="PF04932">
    <property type="entry name" value="Wzy_C"/>
    <property type="match status" value="1"/>
</dbReference>
<dbReference type="PANTHER" id="PTHR37422:SF13">
    <property type="entry name" value="LIPOPOLYSACCHARIDE BIOSYNTHESIS PROTEIN PA4999-RELATED"/>
    <property type="match status" value="1"/>
</dbReference>
<evidence type="ECO:0000256" key="5">
    <source>
        <dbReference type="SAM" id="Phobius"/>
    </source>
</evidence>
<feature type="transmembrane region" description="Helical" evidence="5">
    <location>
        <begin position="232"/>
        <end position="249"/>
    </location>
</feature>